<dbReference type="Proteomes" id="UP000316726">
    <property type="component" value="Chromosome 1"/>
</dbReference>
<feature type="region of interest" description="Disordered" evidence="1">
    <location>
        <begin position="239"/>
        <end position="315"/>
    </location>
</feature>
<feature type="region of interest" description="Disordered" evidence="1">
    <location>
        <begin position="1"/>
        <end position="22"/>
    </location>
</feature>
<dbReference type="EMBL" id="HBHL01008268">
    <property type="protein sequence ID" value="CAD9716577.1"/>
    <property type="molecule type" value="Transcribed_RNA"/>
</dbReference>
<accession>A0A5B8MGE7</accession>
<dbReference type="GO" id="GO:0003677">
    <property type="term" value="F:DNA binding"/>
    <property type="evidence" value="ECO:0007669"/>
    <property type="project" value="InterPro"/>
</dbReference>
<dbReference type="STRING" id="1764295.A0A5B8MGE7"/>
<proteinExistence type="predicted"/>
<sequence length="315" mass="34296">MRLSQTKARKKEEGEEEKPEVRIHDERVRRGIERGVVVPNVAKQKNQTAGEEDGYEGLVVSSEILKSDGLDLVMKGNTRRAHRYLLVFPGLMSLADGATGRLGTLSNLSTPNPTMVIDFGEKGQVTLLGTIVHTSTQYALLNLESKKSVVIEEVFDSLIVFSDAVWLDGEGKAADVKAVAGSGPDTKPVPVRSGCTTGVPKTVRVKRRSKPAAETFADPLPRLAGSLDDLESLESMELDTLDGGEDDDSDDSFTVGAKRKGRKEAKGGPPARAVQPRQKRKTAVTKKEVESEEEDEEEDERSEENFSDDDWSGGD</sequence>
<name>A0A5B8MGE7_9CHLO</name>
<evidence type="ECO:0000313" key="4">
    <source>
        <dbReference type="Proteomes" id="UP000316726"/>
    </source>
</evidence>
<organism evidence="3 4">
    <name type="scientific">Chloropicon primus</name>
    <dbReference type="NCBI Taxonomy" id="1764295"/>
    <lineage>
        <taxon>Eukaryota</taxon>
        <taxon>Viridiplantae</taxon>
        <taxon>Chlorophyta</taxon>
        <taxon>Chloropicophyceae</taxon>
        <taxon>Chloropicales</taxon>
        <taxon>Chloropicaceae</taxon>
        <taxon>Chloropicon</taxon>
    </lineage>
</organism>
<dbReference type="GO" id="GO:0042023">
    <property type="term" value="P:DNA endoreduplication"/>
    <property type="evidence" value="ECO:0007669"/>
    <property type="project" value="InterPro"/>
</dbReference>
<gene>
    <name evidence="3" type="ORF">A3770_01p09300</name>
    <name evidence="2" type="ORF">CPRI1469_LOCUS5433</name>
</gene>
<dbReference type="EMBL" id="CP031034">
    <property type="protein sequence ID" value="QDZ18412.1"/>
    <property type="molecule type" value="Genomic_DNA"/>
</dbReference>
<keyword evidence="4" id="KW-1185">Reference proteome</keyword>
<protein>
    <submittedName>
        <fullName evidence="3">Uncharacterized protein</fullName>
    </submittedName>
</protein>
<dbReference type="PANTHER" id="PTHR35698:SF2">
    <property type="entry name" value="DNA-BINDING PROTEIN RHL1"/>
    <property type="match status" value="1"/>
</dbReference>
<feature type="compositionally biased region" description="Acidic residues" evidence="1">
    <location>
        <begin position="290"/>
        <end position="315"/>
    </location>
</feature>
<reference evidence="2" key="2">
    <citation type="submission" date="2021-01" db="EMBL/GenBank/DDBJ databases">
        <authorList>
            <person name="Corre E."/>
            <person name="Pelletier E."/>
            <person name="Niang G."/>
            <person name="Scheremetjew M."/>
            <person name="Finn R."/>
            <person name="Kale V."/>
            <person name="Holt S."/>
            <person name="Cochrane G."/>
            <person name="Meng A."/>
            <person name="Brown T."/>
            <person name="Cohen L."/>
        </authorList>
    </citation>
    <scope>NUCLEOTIDE SEQUENCE</scope>
    <source>
        <strain evidence="2">CCMP1205</strain>
    </source>
</reference>
<dbReference type="AlphaFoldDB" id="A0A5B8MGE7"/>
<feature type="compositionally biased region" description="Acidic residues" evidence="1">
    <location>
        <begin position="239"/>
        <end position="251"/>
    </location>
</feature>
<evidence type="ECO:0000256" key="1">
    <source>
        <dbReference type="SAM" id="MobiDB-lite"/>
    </source>
</evidence>
<dbReference type="PANTHER" id="PTHR35698">
    <property type="entry name" value="DNA-BINDING PROTEIN RHL1"/>
    <property type="match status" value="1"/>
</dbReference>
<reference evidence="3 4" key="1">
    <citation type="submission" date="2018-07" db="EMBL/GenBank/DDBJ databases">
        <title>The complete nuclear genome of the prasinophyte Chloropicon primus (CCMP1205).</title>
        <authorList>
            <person name="Pombert J.-F."/>
            <person name="Otis C."/>
            <person name="Turmel M."/>
            <person name="Lemieux C."/>
        </authorList>
    </citation>
    <scope>NUCLEOTIDE SEQUENCE [LARGE SCALE GENOMIC DNA]</scope>
    <source>
        <strain evidence="3 4">CCMP1205</strain>
    </source>
</reference>
<evidence type="ECO:0000313" key="3">
    <source>
        <dbReference type="EMBL" id="QDZ18412.1"/>
    </source>
</evidence>
<dbReference type="InterPro" id="IPR038859">
    <property type="entry name" value="RHL1"/>
</dbReference>
<evidence type="ECO:0000313" key="2">
    <source>
        <dbReference type="EMBL" id="CAD9716577.1"/>
    </source>
</evidence>
<dbReference type="OrthoDB" id="568248at2759"/>
<feature type="region of interest" description="Disordered" evidence="1">
    <location>
        <begin position="204"/>
        <end position="223"/>
    </location>
</feature>